<evidence type="ECO:0000256" key="6">
    <source>
        <dbReference type="SAM" id="Phobius"/>
    </source>
</evidence>
<keyword evidence="7" id="KW-0614">Plasmid</keyword>
<dbReference type="Proteomes" id="UP000010384">
    <property type="component" value="Plasmid pCHRO.01"/>
</dbReference>
<feature type="transmembrane region" description="Helical" evidence="6">
    <location>
        <begin position="55"/>
        <end position="80"/>
    </location>
</feature>
<keyword evidence="8" id="KW-1185">Reference proteome</keyword>
<feature type="transmembrane region" description="Helical" evidence="6">
    <location>
        <begin position="137"/>
        <end position="163"/>
    </location>
</feature>
<dbReference type="GO" id="GO:0016020">
    <property type="term" value="C:membrane"/>
    <property type="evidence" value="ECO:0007669"/>
    <property type="project" value="UniProtKB-SubCell"/>
</dbReference>
<feature type="transmembrane region" description="Helical" evidence="6">
    <location>
        <begin position="218"/>
        <end position="238"/>
    </location>
</feature>
<feature type="transmembrane region" description="Helical" evidence="6">
    <location>
        <begin position="292"/>
        <end position="320"/>
    </location>
</feature>
<feature type="transmembrane region" description="Helical" evidence="6">
    <location>
        <begin position="191"/>
        <end position="212"/>
    </location>
</feature>
<evidence type="ECO:0000256" key="3">
    <source>
        <dbReference type="ARBA" id="ARBA00022692"/>
    </source>
</evidence>
<dbReference type="AlphaFoldDB" id="K9U8T3"/>
<comment type="similarity">
    <text evidence="2">Belongs to the autoinducer-2 exporter (AI-2E) (TC 2.A.86) family.</text>
</comment>
<evidence type="ECO:0008006" key="9">
    <source>
        <dbReference type="Google" id="ProtNLM"/>
    </source>
</evidence>
<protein>
    <recommendedName>
        <fullName evidence="9">AI-2E family transporter</fullName>
    </recommendedName>
</protein>
<dbReference type="KEGG" id="cthe:Chro_5682"/>
<evidence type="ECO:0000313" key="8">
    <source>
        <dbReference type="Proteomes" id="UP000010384"/>
    </source>
</evidence>
<evidence type="ECO:0000256" key="2">
    <source>
        <dbReference type="ARBA" id="ARBA00009773"/>
    </source>
</evidence>
<keyword evidence="4 6" id="KW-1133">Transmembrane helix</keyword>
<evidence type="ECO:0000256" key="5">
    <source>
        <dbReference type="ARBA" id="ARBA00023136"/>
    </source>
</evidence>
<dbReference type="PATRIC" id="fig|251229.3.peg.6640"/>
<geneLocation type="plasmid" evidence="7 8">
    <name>pCHRO.01</name>
</geneLocation>
<dbReference type="EMBL" id="CP003598">
    <property type="protein sequence ID" value="AFY91033.1"/>
    <property type="molecule type" value="Genomic_DNA"/>
</dbReference>
<keyword evidence="3 6" id="KW-0812">Transmembrane</keyword>
<comment type="subcellular location">
    <subcellularLocation>
        <location evidence="1">Membrane</location>
        <topology evidence="1">Multi-pass membrane protein</topology>
    </subcellularLocation>
</comment>
<dbReference type="PANTHER" id="PTHR21716">
    <property type="entry name" value="TRANSMEMBRANE PROTEIN"/>
    <property type="match status" value="1"/>
</dbReference>
<reference evidence="7 8" key="1">
    <citation type="submission" date="2012-06" db="EMBL/GenBank/DDBJ databases">
        <title>Finished plasmid 1 of genome of Chroococcidiopsis thermalis PCC 7203.</title>
        <authorList>
            <consortium name="US DOE Joint Genome Institute"/>
            <person name="Gugger M."/>
            <person name="Coursin T."/>
            <person name="Rippka R."/>
            <person name="Tandeau De Marsac N."/>
            <person name="Huntemann M."/>
            <person name="Wei C.-L."/>
            <person name="Han J."/>
            <person name="Detter J.C."/>
            <person name="Han C."/>
            <person name="Tapia R."/>
            <person name="Davenport K."/>
            <person name="Daligault H."/>
            <person name="Erkkila T."/>
            <person name="Gu W."/>
            <person name="Munk A.C.C."/>
            <person name="Teshima H."/>
            <person name="Xu Y."/>
            <person name="Chain P."/>
            <person name="Chen A."/>
            <person name="Krypides N."/>
            <person name="Mavromatis K."/>
            <person name="Markowitz V."/>
            <person name="Szeto E."/>
            <person name="Ivanova N."/>
            <person name="Mikhailova N."/>
            <person name="Ovchinnikova G."/>
            <person name="Pagani I."/>
            <person name="Pati A."/>
            <person name="Goodwin L."/>
            <person name="Peters L."/>
            <person name="Pitluck S."/>
            <person name="Woyke T."/>
            <person name="Kerfeld C."/>
        </authorList>
    </citation>
    <scope>NUCLEOTIDE SEQUENCE [LARGE SCALE GENOMIC DNA]</scope>
    <source>
        <strain evidence="7 8">PCC 7203</strain>
        <plasmid evidence="7 8">pCHRO.01</plasmid>
    </source>
</reference>
<evidence type="ECO:0000256" key="4">
    <source>
        <dbReference type="ARBA" id="ARBA00022989"/>
    </source>
</evidence>
<dbReference type="Pfam" id="PF01594">
    <property type="entry name" value="AI-2E_transport"/>
    <property type="match status" value="1"/>
</dbReference>
<dbReference type="InParanoid" id="K9U8T3"/>
<feature type="transmembrane region" description="Helical" evidence="6">
    <location>
        <begin position="20"/>
        <end position="43"/>
    </location>
</feature>
<dbReference type="OrthoDB" id="506451at2"/>
<accession>K9U8T3</accession>
<dbReference type="PANTHER" id="PTHR21716:SF62">
    <property type="entry name" value="TRANSPORT PROTEIN YDBI-RELATED"/>
    <property type="match status" value="1"/>
</dbReference>
<evidence type="ECO:0000256" key="1">
    <source>
        <dbReference type="ARBA" id="ARBA00004141"/>
    </source>
</evidence>
<sequence length="358" mass="39760">MSLGQSIGLVGFIVSLYILWQIRLVVLLIFTSVVLATAIDRLVRLLQRLHLKRGIAIALSITLLLALLVGFFVVVVPPFVEQLQQLVDRVPQGIEQLRGWATWLQDLIPEQVVEDLRGLRGFTQQLQSFATRLFGNFFTLFSNSLGIILNSLLVLVLTIMLLANPAPYRQGFILLFPSFYRRRVEDILQQCEFALGGWVTGILFNMFVIAALSWIGLLLLQVPLSFANAILAGLLTFIPNLGPTLSIIPPMALALIDAPWKALAVLGLYVAIQQIESNVLTPIVMQKQVSLLPAITLASQVIFASFFGFLGLLLALPLLVVTQVWVKELLVKDVLNNWQRNESSNSRLAPVRKSDSVK</sequence>
<dbReference type="InterPro" id="IPR002549">
    <property type="entry name" value="AI-2E-like"/>
</dbReference>
<organism evidence="7 8">
    <name type="scientific">Chroococcidiopsis thermalis (strain PCC 7203)</name>
    <dbReference type="NCBI Taxonomy" id="251229"/>
    <lineage>
        <taxon>Bacteria</taxon>
        <taxon>Bacillati</taxon>
        <taxon>Cyanobacteriota</taxon>
        <taxon>Cyanophyceae</taxon>
        <taxon>Chroococcidiopsidales</taxon>
        <taxon>Chroococcidiopsidaceae</taxon>
        <taxon>Chroococcidiopsis</taxon>
    </lineage>
</organism>
<evidence type="ECO:0000313" key="7">
    <source>
        <dbReference type="EMBL" id="AFY91033.1"/>
    </source>
</evidence>
<dbReference type="HOGENOM" id="CLU_031275_1_1_3"/>
<name>K9U8T3_CHRTP</name>
<proteinExistence type="inferred from homology"/>
<dbReference type="RefSeq" id="WP_015162971.1">
    <property type="nucleotide sequence ID" value="NC_019699.1"/>
</dbReference>
<dbReference type="GO" id="GO:0055085">
    <property type="term" value="P:transmembrane transport"/>
    <property type="evidence" value="ECO:0007669"/>
    <property type="project" value="TreeGrafter"/>
</dbReference>
<gene>
    <name evidence="7" type="ORF">Chro_5682</name>
</gene>
<keyword evidence="5 6" id="KW-0472">Membrane</keyword>